<feature type="domain" description="VOC" evidence="6">
    <location>
        <begin position="6"/>
        <end position="142"/>
    </location>
</feature>
<evidence type="ECO:0000256" key="2">
    <source>
        <dbReference type="ARBA" id="ARBA00005877"/>
    </source>
</evidence>
<dbReference type="Proteomes" id="UP000095283">
    <property type="component" value="Unplaced"/>
</dbReference>
<dbReference type="PANTHER" id="PTHR11959:SF3">
    <property type="entry name" value="PROTEIN C31H2.4-RELATED"/>
    <property type="match status" value="1"/>
</dbReference>
<sequence length="192" mass="21784">MNGLADFHHIEFRVSNALQASYSYCCCFGFQRFAQRKDDSSTSIAIKNGKVIFVFTSIHFSNKENYEHMVTHGDSVKDVAFRVDDLSSLVKRLVNNNVDIIQAEDVLSEQEGKISIVKIRVKGSTLIHSLIEDGGYHGLFLPNFVPIDNYSLCKTLNSERLPMTATYFIDNWKEDSLHMSLYIESGFKITSP</sequence>
<keyword evidence="4" id="KW-0677">Repeat</keyword>
<dbReference type="GO" id="GO:0000139">
    <property type="term" value="C:Golgi membrane"/>
    <property type="evidence" value="ECO:0007669"/>
    <property type="project" value="TreeGrafter"/>
</dbReference>
<dbReference type="PANTHER" id="PTHR11959">
    <property type="entry name" value="4-HYDROXYPHENYLPYRUVATE DIOXYGENASE"/>
    <property type="match status" value="1"/>
</dbReference>
<evidence type="ECO:0000259" key="6">
    <source>
        <dbReference type="PROSITE" id="PS51819"/>
    </source>
</evidence>
<evidence type="ECO:0000256" key="4">
    <source>
        <dbReference type="ARBA" id="ARBA00022737"/>
    </source>
</evidence>
<dbReference type="Gene3D" id="3.10.180.10">
    <property type="entry name" value="2,3-Dihydroxybiphenyl 1,2-Dioxygenase, domain 1"/>
    <property type="match status" value="1"/>
</dbReference>
<proteinExistence type="inferred from homology"/>
<protein>
    <submittedName>
        <fullName evidence="8">VOC domain-containing protein</fullName>
    </submittedName>
</protein>
<evidence type="ECO:0000256" key="3">
    <source>
        <dbReference type="ARBA" id="ARBA00022723"/>
    </source>
</evidence>
<keyword evidence="3" id="KW-0479">Metal-binding</keyword>
<evidence type="ECO:0000256" key="1">
    <source>
        <dbReference type="ARBA" id="ARBA00001962"/>
    </source>
</evidence>
<name>A0A1I7XVK1_HETBA</name>
<accession>A0A1I7XVK1</accession>
<dbReference type="WBParaSite" id="Hba_21601">
    <property type="protein sequence ID" value="Hba_21601"/>
    <property type="gene ID" value="Hba_21601"/>
</dbReference>
<dbReference type="InterPro" id="IPR029068">
    <property type="entry name" value="Glyas_Bleomycin-R_OHBP_Dase"/>
</dbReference>
<keyword evidence="7" id="KW-1185">Reference proteome</keyword>
<dbReference type="GO" id="GO:0046872">
    <property type="term" value="F:metal ion binding"/>
    <property type="evidence" value="ECO:0007669"/>
    <property type="project" value="UniProtKB-KW"/>
</dbReference>
<evidence type="ECO:0000313" key="7">
    <source>
        <dbReference type="Proteomes" id="UP000095283"/>
    </source>
</evidence>
<dbReference type="GO" id="GO:0005789">
    <property type="term" value="C:endoplasmic reticulum membrane"/>
    <property type="evidence" value="ECO:0007669"/>
    <property type="project" value="TreeGrafter"/>
</dbReference>
<dbReference type="GO" id="GO:0003868">
    <property type="term" value="F:4-hydroxyphenylpyruvate dioxygenase activity"/>
    <property type="evidence" value="ECO:0007669"/>
    <property type="project" value="InterPro"/>
</dbReference>
<dbReference type="InterPro" id="IPR041736">
    <property type="entry name" value="4OHPhenylPyrv_dOase_N"/>
</dbReference>
<organism evidence="7 8">
    <name type="scientific">Heterorhabditis bacteriophora</name>
    <name type="common">Entomopathogenic nematode worm</name>
    <dbReference type="NCBI Taxonomy" id="37862"/>
    <lineage>
        <taxon>Eukaryota</taxon>
        <taxon>Metazoa</taxon>
        <taxon>Ecdysozoa</taxon>
        <taxon>Nematoda</taxon>
        <taxon>Chromadorea</taxon>
        <taxon>Rhabditida</taxon>
        <taxon>Rhabditina</taxon>
        <taxon>Rhabditomorpha</taxon>
        <taxon>Strongyloidea</taxon>
        <taxon>Heterorhabditidae</taxon>
        <taxon>Heterorhabditis</taxon>
    </lineage>
</organism>
<evidence type="ECO:0000256" key="5">
    <source>
        <dbReference type="ARBA" id="ARBA00023004"/>
    </source>
</evidence>
<dbReference type="SUPFAM" id="SSF54593">
    <property type="entry name" value="Glyoxalase/Bleomycin resistance protein/Dihydroxybiphenyl dioxygenase"/>
    <property type="match status" value="1"/>
</dbReference>
<dbReference type="InterPro" id="IPR037523">
    <property type="entry name" value="VOC_core"/>
</dbReference>
<reference evidence="8" key="1">
    <citation type="submission" date="2016-11" db="UniProtKB">
        <authorList>
            <consortium name="WormBaseParasite"/>
        </authorList>
    </citation>
    <scope>IDENTIFICATION</scope>
</reference>
<dbReference type="PROSITE" id="PS51819">
    <property type="entry name" value="VOC"/>
    <property type="match status" value="1"/>
</dbReference>
<comment type="similarity">
    <text evidence="2">Belongs to the 4HPPD family.</text>
</comment>
<dbReference type="AlphaFoldDB" id="A0A1I7XVK1"/>
<keyword evidence="5" id="KW-0408">Iron</keyword>
<comment type="cofactor">
    <cofactor evidence="1">
        <name>Fe cation</name>
        <dbReference type="ChEBI" id="CHEBI:24875"/>
    </cofactor>
</comment>
<evidence type="ECO:0000313" key="8">
    <source>
        <dbReference type="WBParaSite" id="Hba_21601"/>
    </source>
</evidence>
<dbReference type="InterPro" id="IPR005956">
    <property type="entry name" value="4OHPhenylPyrv_dOase"/>
</dbReference>
<dbReference type="CDD" id="cd08342">
    <property type="entry name" value="HPPD_N_like"/>
    <property type="match status" value="1"/>
</dbReference>
<dbReference type="GO" id="GO:0006572">
    <property type="term" value="P:L-tyrosine catabolic process"/>
    <property type="evidence" value="ECO:0007669"/>
    <property type="project" value="TreeGrafter"/>
</dbReference>